<dbReference type="Pfam" id="PF03599">
    <property type="entry name" value="CdhD"/>
    <property type="match status" value="1"/>
</dbReference>
<dbReference type="PANTHER" id="PTHR43861">
    <property type="entry name" value="TRANS-ACONITATE 2-METHYLTRANSFERASE-RELATED"/>
    <property type="match status" value="1"/>
</dbReference>
<dbReference type="CDD" id="cd02440">
    <property type="entry name" value="AdoMet_MTases"/>
    <property type="match status" value="1"/>
</dbReference>
<dbReference type="SUPFAM" id="SSF53335">
    <property type="entry name" value="S-adenosyl-L-methionine-dependent methyltransferases"/>
    <property type="match status" value="1"/>
</dbReference>
<dbReference type="GO" id="GO:0032259">
    <property type="term" value="P:methylation"/>
    <property type="evidence" value="ECO:0007669"/>
    <property type="project" value="UniProtKB-KW"/>
</dbReference>
<accession>A0ABY6HNI7</accession>
<keyword evidence="2 6" id="KW-0808">Transferase</keyword>
<feature type="transmembrane region" description="Helical" evidence="3">
    <location>
        <begin position="496"/>
        <end position="518"/>
    </location>
</feature>
<reference evidence="6" key="1">
    <citation type="submission" date="2022-09" db="EMBL/GenBank/DDBJ databases">
        <title>Actin cytoskeleton and complex cell architecture in an #Asgard archaeon.</title>
        <authorList>
            <person name="Ponce Toledo R.I."/>
            <person name="Schleper C."/>
            <person name="Rodrigues Oliveira T."/>
            <person name="Wollweber F."/>
            <person name="Xu J."/>
            <person name="Rittmann S."/>
            <person name="Klingl A."/>
            <person name="Pilhofer M."/>
        </authorList>
    </citation>
    <scope>NUCLEOTIDE SEQUENCE</scope>
    <source>
        <strain evidence="6">B-35</strain>
    </source>
</reference>
<keyword evidence="7" id="KW-1185">Reference proteome</keyword>
<organism evidence="6 7">
    <name type="scientific">Candidatus Lokiarchaeum ossiferum</name>
    <dbReference type="NCBI Taxonomy" id="2951803"/>
    <lineage>
        <taxon>Archaea</taxon>
        <taxon>Promethearchaeati</taxon>
        <taxon>Promethearchaeota</taxon>
        <taxon>Promethearchaeia</taxon>
        <taxon>Promethearchaeales</taxon>
        <taxon>Promethearchaeaceae</taxon>
        <taxon>Candidatus Lokiarchaeum</taxon>
    </lineage>
</organism>
<evidence type="ECO:0000256" key="2">
    <source>
        <dbReference type="ARBA" id="ARBA00022679"/>
    </source>
</evidence>
<dbReference type="GO" id="GO:0102208">
    <property type="term" value="F:2-polyprenyl-6-hydroxyphenol methylase activity"/>
    <property type="evidence" value="ECO:0007669"/>
    <property type="project" value="UniProtKB-EC"/>
</dbReference>
<feature type="domain" description="Methyltransferase" evidence="5">
    <location>
        <begin position="45"/>
        <end position="101"/>
    </location>
</feature>
<feature type="transmembrane region" description="Helical" evidence="3">
    <location>
        <begin position="472"/>
        <end position="489"/>
    </location>
</feature>
<protein>
    <submittedName>
        <fullName evidence="6">Ubiquinone biosynthesis O-methyltransferase, mitochondrial</fullName>
        <ecNumber evidence="6">2.1.1.222</ecNumber>
    </submittedName>
</protein>
<dbReference type="InterPro" id="IPR016041">
    <property type="entry name" value="Ac-CoA_synth_d_su_TIM-brl"/>
</dbReference>
<proteinExistence type="predicted"/>
<feature type="transmembrane region" description="Helical" evidence="3">
    <location>
        <begin position="524"/>
        <end position="548"/>
    </location>
</feature>
<evidence type="ECO:0000259" key="5">
    <source>
        <dbReference type="Pfam" id="PF13649"/>
    </source>
</evidence>
<feature type="domain" description="CO dehydrogenase/acetyl-CoA synthase delta subunit TIM barrel" evidence="4">
    <location>
        <begin position="283"/>
        <end position="375"/>
    </location>
</feature>
<dbReference type="Pfam" id="PF13649">
    <property type="entry name" value="Methyltransf_25"/>
    <property type="match status" value="1"/>
</dbReference>
<dbReference type="Gene3D" id="3.40.50.150">
    <property type="entry name" value="Vaccinia Virus protein VP39"/>
    <property type="match status" value="1"/>
</dbReference>
<dbReference type="PANTHER" id="PTHR43861:SF1">
    <property type="entry name" value="TRANS-ACONITATE 2-METHYLTRANSFERASE"/>
    <property type="match status" value="1"/>
</dbReference>
<keyword evidence="3" id="KW-0812">Transmembrane</keyword>
<dbReference type="InterPro" id="IPR029063">
    <property type="entry name" value="SAM-dependent_MTases_sf"/>
</dbReference>
<name>A0ABY6HNI7_9ARCH</name>
<evidence type="ECO:0000313" key="7">
    <source>
        <dbReference type="Proteomes" id="UP001208689"/>
    </source>
</evidence>
<sequence>MAVVYMKKLENEPETYHAKFTSLTKGVNILIQDRIVENIHESDRILEIGCGPGILAKRMASQGCEVTGLDINPKMIKTAQKLNDQKNLQLQFFQGNALTLEKSALLDSQPTFILKSPLSITLTKNSTANTPIKKVSTEEKYTKIVSTFMLSELRPLEQQIFLRNAWKKLHKDGEMFLAAEFVPKRLARVKFNIERWYFKKKMKRTKTTTNPLKNFTKYLKPIGFTLKNHISWKNGAIQLLHLQKVQKKDQIEPGYYTPPQKSFKGIEAWLRSMRCLLTGQVDHVPIEPGIYKSGSPNKTSPILVTANYDYTYIKLMQKIKHTDAWVLCVDSRGINVWCAARGNDFGNQQIIEAVEATNISQVTDSRKLILPQLSAGGVAIPELPKKNSKFPFTVVYGPVWAKDTEDYLKLVGPKKKPEKMKRAHFSLKHRFRAGITHTMFLYRKIFLSRLILFAILMGLLPFIRAWWFLGEFLLYVLIINAIITFGYPLSTFTRNFILKGFFFGIINIIIISLFSGIFHGSFIFPLWNIILVLWLSIFSTMSFSGYTFDTGPNEIELQYDNYQKISRVLLIGGVGLSLVGLFLFIRN</sequence>
<evidence type="ECO:0000256" key="1">
    <source>
        <dbReference type="ARBA" id="ARBA00022603"/>
    </source>
</evidence>
<evidence type="ECO:0000256" key="3">
    <source>
        <dbReference type="SAM" id="Phobius"/>
    </source>
</evidence>
<feature type="transmembrane region" description="Helical" evidence="3">
    <location>
        <begin position="446"/>
        <end position="466"/>
    </location>
</feature>
<evidence type="ECO:0000313" key="6">
    <source>
        <dbReference type="EMBL" id="UYP44054.1"/>
    </source>
</evidence>
<dbReference type="EMBL" id="CP104013">
    <property type="protein sequence ID" value="UYP44054.1"/>
    <property type="molecule type" value="Genomic_DNA"/>
</dbReference>
<keyword evidence="3" id="KW-0472">Membrane</keyword>
<dbReference type="EC" id="2.1.1.222" evidence="6"/>
<gene>
    <name evidence="6" type="ORF">NEF87_000339</name>
</gene>
<keyword evidence="1 6" id="KW-0489">Methyltransferase</keyword>
<dbReference type="InterPro" id="IPR041698">
    <property type="entry name" value="Methyltransf_25"/>
</dbReference>
<keyword evidence="6" id="KW-0830">Ubiquinone</keyword>
<keyword evidence="3" id="KW-1133">Transmembrane helix</keyword>
<dbReference type="Proteomes" id="UP001208689">
    <property type="component" value="Chromosome"/>
</dbReference>
<feature type="transmembrane region" description="Helical" evidence="3">
    <location>
        <begin position="568"/>
        <end position="585"/>
    </location>
</feature>
<evidence type="ECO:0000259" key="4">
    <source>
        <dbReference type="Pfam" id="PF03599"/>
    </source>
</evidence>
<dbReference type="Gene3D" id="3.40.50.11600">
    <property type="match status" value="1"/>
</dbReference>